<protein>
    <submittedName>
        <fullName evidence="4">Malonyl-CoA/methylmalonyl-CoA synthetase</fullName>
        <ecNumber evidence="4">6.2.1.-</ecNumber>
    </submittedName>
</protein>
<proteinExistence type="inferred from homology"/>
<dbReference type="RefSeq" id="WP_184015345.1">
    <property type="nucleotide sequence ID" value="NZ_JACHFD010000002.1"/>
</dbReference>
<dbReference type="InterPro" id="IPR025110">
    <property type="entry name" value="AMP-bd_C"/>
</dbReference>
<name>A0A840V3H0_9BACT</name>
<evidence type="ECO:0000313" key="4">
    <source>
        <dbReference type="EMBL" id="MBB5350204.1"/>
    </source>
</evidence>
<dbReference type="Gene3D" id="3.40.50.12780">
    <property type="entry name" value="N-terminal domain of ligase-like"/>
    <property type="match status" value="1"/>
</dbReference>
<accession>A0A840V3H0</accession>
<dbReference type="InterPro" id="IPR000873">
    <property type="entry name" value="AMP-dep_synth/lig_dom"/>
</dbReference>
<dbReference type="Proteomes" id="UP000557717">
    <property type="component" value="Unassembled WGS sequence"/>
</dbReference>
<dbReference type="SUPFAM" id="SSF56801">
    <property type="entry name" value="Acetyl-CoA synthetase-like"/>
    <property type="match status" value="1"/>
</dbReference>
<dbReference type="Pfam" id="PF13193">
    <property type="entry name" value="AMP-binding_C"/>
    <property type="match status" value="1"/>
</dbReference>
<reference evidence="4 5" key="1">
    <citation type="submission" date="2020-08" db="EMBL/GenBank/DDBJ databases">
        <title>Genomic Encyclopedia of Type Strains, Phase IV (KMG-IV): sequencing the most valuable type-strain genomes for metagenomic binning, comparative biology and taxonomic classification.</title>
        <authorList>
            <person name="Goeker M."/>
        </authorList>
    </citation>
    <scope>NUCLEOTIDE SEQUENCE [LARGE SCALE GENOMIC DNA]</scope>
    <source>
        <strain evidence="4 5">YC6886</strain>
    </source>
</reference>
<keyword evidence="5" id="KW-1185">Reference proteome</keyword>
<dbReference type="InterPro" id="IPR042099">
    <property type="entry name" value="ANL_N_sf"/>
</dbReference>
<gene>
    <name evidence="4" type="ORF">HNR46_000428</name>
</gene>
<organism evidence="4 5">
    <name type="scientific">Haloferula luteola</name>
    <dbReference type="NCBI Taxonomy" id="595692"/>
    <lineage>
        <taxon>Bacteria</taxon>
        <taxon>Pseudomonadati</taxon>
        <taxon>Verrucomicrobiota</taxon>
        <taxon>Verrucomicrobiia</taxon>
        <taxon>Verrucomicrobiales</taxon>
        <taxon>Verrucomicrobiaceae</taxon>
        <taxon>Haloferula</taxon>
    </lineage>
</organism>
<comment type="similarity">
    <text evidence="1">Belongs to the ATP-dependent AMP-binding enzyme family.</text>
</comment>
<comment type="caution">
    <text evidence="4">The sequence shown here is derived from an EMBL/GenBank/DDBJ whole genome shotgun (WGS) entry which is preliminary data.</text>
</comment>
<dbReference type="AlphaFoldDB" id="A0A840V3H0"/>
<dbReference type="CDD" id="cd05941">
    <property type="entry name" value="MCS"/>
    <property type="match status" value="1"/>
</dbReference>
<feature type="domain" description="AMP-binding enzyme C-terminal" evidence="3">
    <location>
        <begin position="399"/>
        <end position="475"/>
    </location>
</feature>
<dbReference type="PANTHER" id="PTHR43201">
    <property type="entry name" value="ACYL-COA SYNTHETASE"/>
    <property type="match status" value="1"/>
</dbReference>
<dbReference type="Gene3D" id="3.30.300.30">
    <property type="match status" value="1"/>
</dbReference>
<dbReference type="EC" id="6.2.1.-" evidence="4"/>
<dbReference type="PROSITE" id="PS00455">
    <property type="entry name" value="AMP_BINDING"/>
    <property type="match status" value="1"/>
</dbReference>
<feature type="domain" description="AMP-dependent synthetase/ligase" evidence="2">
    <location>
        <begin position="8"/>
        <end position="349"/>
    </location>
</feature>
<dbReference type="GO" id="GO:0006631">
    <property type="term" value="P:fatty acid metabolic process"/>
    <property type="evidence" value="ECO:0007669"/>
    <property type="project" value="TreeGrafter"/>
</dbReference>
<dbReference type="Pfam" id="PF00501">
    <property type="entry name" value="AMP-binding"/>
    <property type="match status" value="1"/>
</dbReference>
<evidence type="ECO:0000259" key="2">
    <source>
        <dbReference type="Pfam" id="PF00501"/>
    </source>
</evidence>
<evidence type="ECO:0000313" key="5">
    <source>
        <dbReference type="Proteomes" id="UP000557717"/>
    </source>
</evidence>
<sequence length="487" mass="52973">MSEWISRALQFSDRIAIRDRAGEYRYDELVEASARVAGFLLKGRRSLGGARVAFQMPSGWEYVVTQWGIWRAGGVAVPISGSATEREKAFLLEETGAGLFLSKEGADTGIPGVEVASFEGLLAGECQALPQMSAEDPAMMLFTSGTTSRPKGVVTTHGAMAAQIDALREAWEWSAEDRIPLFLPLHHVHGIVNILSCALASGARVEAFPRFEMKAVLDRVGAGAFTVFMAVPTIYAMLLDRLEAGEDPAAVAGFRDLRLMVSGSAALPASLHERWRRLTGQVLLERYGMTETGMILSHELRGERRCGSVGVPLPGVEVRLVSETGESVEGERDPGEVQVRGPAVFRGYWNRPEATAEAFDGDWFRTGDLAVREDGQYRILGRLSVDIIKSGGYKLSALEIEAVFLEHPAVQECAVVGLPDEKWGETVAMVVVGSGLVPLPGLESLRDWASDKLSDYKQPRQWLEVEALPRNAMGKVAKREVAALFGV</sequence>
<dbReference type="GO" id="GO:0031956">
    <property type="term" value="F:medium-chain fatty acid-CoA ligase activity"/>
    <property type="evidence" value="ECO:0007669"/>
    <property type="project" value="TreeGrafter"/>
</dbReference>
<evidence type="ECO:0000259" key="3">
    <source>
        <dbReference type="Pfam" id="PF13193"/>
    </source>
</evidence>
<dbReference type="PANTHER" id="PTHR43201:SF8">
    <property type="entry name" value="ACYL-COA SYNTHETASE FAMILY MEMBER 3"/>
    <property type="match status" value="1"/>
</dbReference>
<dbReference type="EMBL" id="JACHFD010000002">
    <property type="protein sequence ID" value="MBB5350204.1"/>
    <property type="molecule type" value="Genomic_DNA"/>
</dbReference>
<dbReference type="InterPro" id="IPR020845">
    <property type="entry name" value="AMP-binding_CS"/>
</dbReference>
<evidence type="ECO:0000256" key="1">
    <source>
        <dbReference type="ARBA" id="ARBA00006432"/>
    </source>
</evidence>
<keyword evidence="4" id="KW-0436">Ligase</keyword>
<dbReference type="InterPro" id="IPR045851">
    <property type="entry name" value="AMP-bd_C_sf"/>
</dbReference>